<protein>
    <recommendedName>
        <fullName evidence="3">Enoyl reductase (ER) domain-containing protein</fullName>
    </recommendedName>
</protein>
<dbReference type="AlphaFoldDB" id="A0AA39D1L7"/>
<dbReference type="Pfam" id="PF08240">
    <property type="entry name" value="ADH_N"/>
    <property type="match status" value="1"/>
</dbReference>
<dbReference type="InterPro" id="IPR047122">
    <property type="entry name" value="Trans-enoyl_RdTase-like"/>
</dbReference>
<dbReference type="InterPro" id="IPR020843">
    <property type="entry name" value="ER"/>
</dbReference>
<gene>
    <name evidence="4" type="ORF">H2204_002183</name>
</gene>
<dbReference type="CDD" id="cd08249">
    <property type="entry name" value="enoyl_reductase_like"/>
    <property type="match status" value="1"/>
</dbReference>
<dbReference type="Gene3D" id="3.90.180.10">
    <property type="entry name" value="Medium-chain alcohol dehydrogenases, catalytic domain"/>
    <property type="match status" value="1"/>
</dbReference>
<dbReference type="EMBL" id="JAPDRN010000008">
    <property type="protein sequence ID" value="KAJ9643287.1"/>
    <property type="molecule type" value="Genomic_DNA"/>
</dbReference>
<keyword evidence="5" id="KW-1185">Reference proteome</keyword>
<evidence type="ECO:0000259" key="3">
    <source>
        <dbReference type="SMART" id="SM00829"/>
    </source>
</evidence>
<dbReference type="GO" id="GO:0016651">
    <property type="term" value="F:oxidoreductase activity, acting on NAD(P)H"/>
    <property type="evidence" value="ECO:0007669"/>
    <property type="project" value="InterPro"/>
</dbReference>
<evidence type="ECO:0000313" key="5">
    <source>
        <dbReference type="Proteomes" id="UP001172681"/>
    </source>
</evidence>
<dbReference type="PANTHER" id="PTHR45348:SF2">
    <property type="entry name" value="ZINC-TYPE ALCOHOL DEHYDROGENASE-LIKE PROTEIN C2E1P3.01"/>
    <property type="match status" value="1"/>
</dbReference>
<proteinExistence type="inferred from homology"/>
<name>A0AA39D1L7_9EURO</name>
<dbReference type="SUPFAM" id="SSF50129">
    <property type="entry name" value="GroES-like"/>
    <property type="match status" value="1"/>
</dbReference>
<evidence type="ECO:0000313" key="4">
    <source>
        <dbReference type="EMBL" id="KAJ9643287.1"/>
    </source>
</evidence>
<dbReference type="InterPro" id="IPR013149">
    <property type="entry name" value="ADH-like_C"/>
</dbReference>
<dbReference type="Pfam" id="PF00107">
    <property type="entry name" value="ADH_zinc_N"/>
    <property type="match status" value="1"/>
</dbReference>
<dbReference type="SUPFAM" id="SSF51735">
    <property type="entry name" value="NAD(P)-binding Rossmann-fold domains"/>
    <property type="match status" value="1"/>
</dbReference>
<dbReference type="InterPro" id="IPR036291">
    <property type="entry name" value="NAD(P)-bd_dom_sf"/>
</dbReference>
<dbReference type="InterPro" id="IPR011032">
    <property type="entry name" value="GroES-like_sf"/>
</dbReference>
<evidence type="ECO:0000256" key="2">
    <source>
        <dbReference type="ARBA" id="ARBA00023002"/>
    </source>
</evidence>
<dbReference type="Proteomes" id="UP001172681">
    <property type="component" value="Unassembled WGS sequence"/>
</dbReference>
<comment type="similarity">
    <text evidence="1">Belongs to the zinc-containing alcohol dehydrogenase family.</text>
</comment>
<organism evidence="4 5">
    <name type="scientific">Knufia peltigerae</name>
    <dbReference type="NCBI Taxonomy" id="1002370"/>
    <lineage>
        <taxon>Eukaryota</taxon>
        <taxon>Fungi</taxon>
        <taxon>Dikarya</taxon>
        <taxon>Ascomycota</taxon>
        <taxon>Pezizomycotina</taxon>
        <taxon>Eurotiomycetes</taxon>
        <taxon>Chaetothyriomycetidae</taxon>
        <taxon>Chaetothyriales</taxon>
        <taxon>Trichomeriaceae</taxon>
        <taxon>Knufia</taxon>
    </lineage>
</organism>
<dbReference type="PANTHER" id="PTHR45348">
    <property type="entry name" value="HYPOTHETICAL OXIDOREDUCTASE (EUROFUNG)"/>
    <property type="match status" value="1"/>
</dbReference>
<dbReference type="SMART" id="SM00829">
    <property type="entry name" value="PKS_ER"/>
    <property type="match status" value="1"/>
</dbReference>
<dbReference type="Gene3D" id="3.40.50.720">
    <property type="entry name" value="NAD(P)-binding Rossmann-like Domain"/>
    <property type="match status" value="1"/>
</dbReference>
<keyword evidence="2" id="KW-0560">Oxidoreductase</keyword>
<sequence length="341" mass="37157">MKAIVMQGEPGKASLVTDRPYPKPRPGYLLVDVKAVALNPTDWKHIDYTNTKNCLSGCDYAGVVAETGTGYSKAWKVGDRICGFVHGGNDRESEDGAFAERIAVKADIQMRIPDSMSFEEASTLGVGIVTCGQGLFQQMGLDLPSKPNSKGEYILIYGGSSATGSLGIQFVKMAGYTPITTCSPRNFGLVKSLGAAEAFDYNDPECAKKIREYTNNNLKYVWDTISLTNTAQICTDAIGPAGGIYGTLLAVKSPRNDVKTTVSLGYTAVGEPIKKWVWDIPDTTEDFEFMKTWLAEVEPMLQQGRVKVHPPKVGKGLENVFEGLDLMRHDKVSGQKMVYVL</sequence>
<accession>A0AA39D1L7</accession>
<dbReference type="InterPro" id="IPR013154">
    <property type="entry name" value="ADH-like_N"/>
</dbReference>
<comment type="caution">
    <text evidence="4">The sequence shown here is derived from an EMBL/GenBank/DDBJ whole genome shotgun (WGS) entry which is preliminary data.</text>
</comment>
<evidence type="ECO:0000256" key="1">
    <source>
        <dbReference type="ARBA" id="ARBA00008072"/>
    </source>
</evidence>
<reference evidence="4" key="1">
    <citation type="submission" date="2022-10" db="EMBL/GenBank/DDBJ databases">
        <title>Culturing micro-colonial fungi from biological soil crusts in the Mojave desert and describing Neophaeococcomyces mojavensis, and introducing the new genera and species Taxawa tesnikishii.</title>
        <authorList>
            <person name="Kurbessoian T."/>
            <person name="Stajich J.E."/>
        </authorList>
    </citation>
    <scope>NUCLEOTIDE SEQUENCE</scope>
    <source>
        <strain evidence="4">TK_35</strain>
    </source>
</reference>
<feature type="domain" description="Enoyl reductase (ER)" evidence="3">
    <location>
        <begin position="8"/>
        <end position="338"/>
    </location>
</feature>